<dbReference type="InterPro" id="IPR013162">
    <property type="entry name" value="CD80_C2-set"/>
</dbReference>
<feature type="chain" id="PRO_5034434410" description="B-cell receptor CD22" evidence="17">
    <location>
        <begin position="18"/>
        <end position="740"/>
    </location>
</feature>
<evidence type="ECO:0000256" key="11">
    <source>
        <dbReference type="ARBA" id="ARBA00038361"/>
    </source>
</evidence>
<feature type="domain" description="Ig-like" evidence="18">
    <location>
        <begin position="497"/>
        <end position="579"/>
    </location>
</feature>
<feature type="domain" description="Ig-like" evidence="18">
    <location>
        <begin position="581"/>
        <end position="664"/>
    </location>
</feature>
<evidence type="ECO:0000256" key="3">
    <source>
        <dbReference type="ARBA" id="ARBA00022729"/>
    </source>
</evidence>
<evidence type="ECO:0000256" key="13">
    <source>
        <dbReference type="ARBA" id="ARBA00041781"/>
    </source>
</evidence>
<evidence type="ECO:0000256" key="10">
    <source>
        <dbReference type="ARBA" id="ARBA00023319"/>
    </source>
</evidence>
<reference evidence="19" key="2">
    <citation type="submission" date="2025-09" db="UniProtKB">
        <authorList>
            <consortium name="Ensembl"/>
        </authorList>
    </citation>
    <scope>IDENTIFICATION</scope>
</reference>
<dbReference type="InterPro" id="IPR003598">
    <property type="entry name" value="Ig_sub2"/>
</dbReference>
<evidence type="ECO:0000256" key="14">
    <source>
        <dbReference type="ARBA" id="ARBA00045430"/>
    </source>
</evidence>
<keyword evidence="5" id="KW-0677">Repeat</keyword>
<keyword evidence="2" id="KW-1003">Cell membrane</keyword>
<comment type="subcellular location">
    <subcellularLocation>
        <location evidence="1">Cell membrane</location>
        <topology evidence="1">Single-pass type I membrane protein</topology>
    </subcellularLocation>
</comment>
<protein>
    <recommendedName>
        <fullName evidence="12">B-cell receptor CD22</fullName>
    </recommendedName>
    <alternativeName>
        <fullName evidence="13">Sialic acid-binding Ig-like lectin 2</fullName>
    </alternativeName>
</protein>
<dbReference type="Pfam" id="PF13895">
    <property type="entry name" value="Ig_2"/>
    <property type="match status" value="4"/>
</dbReference>
<keyword evidence="4" id="KW-0430">Lectin</keyword>
<dbReference type="GO" id="GO:0009897">
    <property type="term" value="C:external side of plasma membrane"/>
    <property type="evidence" value="ECO:0007669"/>
    <property type="project" value="TreeGrafter"/>
</dbReference>
<evidence type="ECO:0000256" key="9">
    <source>
        <dbReference type="ARBA" id="ARBA00023180"/>
    </source>
</evidence>
<evidence type="ECO:0000256" key="2">
    <source>
        <dbReference type="ARBA" id="ARBA00022475"/>
    </source>
</evidence>
<keyword evidence="10" id="KW-0393">Immunoglobulin domain</keyword>
<evidence type="ECO:0000259" key="18">
    <source>
        <dbReference type="PROSITE" id="PS50835"/>
    </source>
</evidence>
<dbReference type="SMART" id="SM00408">
    <property type="entry name" value="IGc2"/>
    <property type="match status" value="5"/>
</dbReference>
<feature type="domain" description="Ig-like" evidence="18">
    <location>
        <begin position="234"/>
        <end position="310"/>
    </location>
</feature>
<evidence type="ECO:0000256" key="16">
    <source>
        <dbReference type="SAM" id="MobiDB-lite"/>
    </source>
</evidence>
<organism evidence="19 20">
    <name type="scientific">Chelydra serpentina</name>
    <name type="common">Snapping turtle</name>
    <name type="synonym">Testudo serpentina</name>
    <dbReference type="NCBI Taxonomy" id="8475"/>
    <lineage>
        <taxon>Eukaryota</taxon>
        <taxon>Metazoa</taxon>
        <taxon>Chordata</taxon>
        <taxon>Craniata</taxon>
        <taxon>Vertebrata</taxon>
        <taxon>Euteleostomi</taxon>
        <taxon>Archelosauria</taxon>
        <taxon>Testudinata</taxon>
        <taxon>Testudines</taxon>
        <taxon>Cryptodira</taxon>
        <taxon>Durocryptodira</taxon>
        <taxon>Americhelydia</taxon>
        <taxon>Chelydroidea</taxon>
        <taxon>Chelydridae</taxon>
        <taxon>Chelydra</taxon>
    </lineage>
</organism>
<name>A0A8C3S5R6_CHESE</name>
<feature type="domain" description="Ig-like" evidence="18">
    <location>
        <begin position="321"/>
        <end position="402"/>
    </location>
</feature>
<dbReference type="PANTHER" id="PTHR46958">
    <property type="entry name" value="B-CELL RECEPTOR CD22"/>
    <property type="match status" value="1"/>
</dbReference>
<dbReference type="GO" id="GO:0030246">
    <property type="term" value="F:carbohydrate binding"/>
    <property type="evidence" value="ECO:0007669"/>
    <property type="project" value="UniProtKB-KW"/>
</dbReference>
<dbReference type="GO" id="GO:0030888">
    <property type="term" value="P:regulation of B cell proliferation"/>
    <property type="evidence" value="ECO:0007669"/>
    <property type="project" value="TreeGrafter"/>
</dbReference>
<dbReference type="SMART" id="SM00409">
    <property type="entry name" value="IG"/>
    <property type="match status" value="6"/>
</dbReference>
<accession>A0A8C3S5R6</accession>
<keyword evidence="9" id="KW-0325">Glycoprotein</keyword>
<feature type="region of interest" description="Disordered" evidence="16">
    <location>
        <begin position="697"/>
        <end position="740"/>
    </location>
</feature>
<evidence type="ECO:0000313" key="19">
    <source>
        <dbReference type="Ensembl" id="ENSCSRP00000009166.1"/>
    </source>
</evidence>
<keyword evidence="6" id="KW-0130">Cell adhesion</keyword>
<sequence length="740" mass="81411">TMRRLVWLLFLPGKAPSEGLAASDPQSFLYSCGPGQQPVEVPKSLIAWTGACLSIPCRYESCLLNPIRTNKLTIDSLVWYLNPVYDPEKKEFNGTVLYKHKASSSPDFAGRVRFLGDLQTDCSLQLSELRASENDSPPAPQIQAPSELRESTPAKVVCSVDYHCPDYPITLTWIGLEHRNPEPTMRTGSGRTENTLTFTPTWQDHGTNVTCRLSSPAGTPSSESSLVLDVKYAPKLVQLKATPGPTIREGDRLVLTCTTQGSNPPVSTYTWYKDTQWLNQGQELEFEAKGDEHSGSYFCEPDNEITRVRSPVLRIDVQYAPKDARVELLSASPIQEGTTVVLSCSCRAHPPVSNYTWYRNGQQLPAQTQQELRLNKIRPDGSGSYHCQPQNKVGMLESLAITVDVQYPPKEVRLTLETPQRILKGDAVTLNCSVGSSNPPVTKYTWYKDNSQYQETQGGVLTFPATKERSGSYGCAAHNAIRYRQSASVSVDVQYAPEHVAVVRQPSGSIREGGTVTLECTVGSANPSALRYAWHKDEALQGENSNRLQLVAVVSADSGQYRCEAENRAGTTRAEEPRNGPRHVQLSVSPRGQIVEGMEVKLRCWADAHPPILGYDWYRDGQLQERQSQAELSILRVEVGASGHYHCQARNQISYGDSATVRLTVYSSSMTLAKNSALGVGVVVAFILLLVVLTSPHPQPGQPQSPRAAGKHARPTRPRSPPRAKGGTQESWLPAPPPNH</sequence>
<evidence type="ECO:0000256" key="5">
    <source>
        <dbReference type="ARBA" id="ARBA00022737"/>
    </source>
</evidence>
<dbReference type="InterPro" id="IPR013783">
    <property type="entry name" value="Ig-like_fold"/>
</dbReference>
<keyword evidence="7" id="KW-0472">Membrane</keyword>
<evidence type="ECO:0000256" key="7">
    <source>
        <dbReference type="ARBA" id="ARBA00023136"/>
    </source>
</evidence>
<comment type="similarity">
    <text evidence="11">Belongs to the immunoglobulin superfamily. SIGLEC (sialic acid binding Ig-like lectin) family.</text>
</comment>
<dbReference type="Pfam" id="PF13927">
    <property type="entry name" value="Ig_3"/>
    <property type="match status" value="1"/>
</dbReference>
<dbReference type="GO" id="GO:0070062">
    <property type="term" value="C:extracellular exosome"/>
    <property type="evidence" value="ECO:0007669"/>
    <property type="project" value="TreeGrafter"/>
</dbReference>
<proteinExistence type="inferred from homology"/>
<dbReference type="AlphaFoldDB" id="A0A8C3S5R6"/>
<evidence type="ECO:0000256" key="15">
    <source>
        <dbReference type="ARBA" id="ARBA00046458"/>
    </source>
</evidence>
<dbReference type="Gene3D" id="2.60.40.10">
    <property type="entry name" value="Immunoglobulins"/>
    <property type="match status" value="7"/>
</dbReference>
<dbReference type="GO" id="GO:0050859">
    <property type="term" value="P:negative regulation of B cell receptor signaling pathway"/>
    <property type="evidence" value="ECO:0007669"/>
    <property type="project" value="TreeGrafter"/>
</dbReference>
<dbReference type="GO" id="GO:0033691">
    <property type="term" value="F:sialic acid binding"/>
    <property type="evidence" value="ECO:0007669"/>
    <property type="project" value="TreeGrafter"/>
</dbReference>
<reference evidence="19" key="1">
    <citation type="submission" date="2025-08" db="UniProtKB">
        <authorList>
            <consortium name="Ensembl"/>
        </authorList>
    </citation>
    <scope>IDENTIFICATION</scope>
</reference>
<feature type="signal peptide" evidence="17">
    <location>
        <begin position="1"/>
        <end position="17"/>
    </location>
</feature>
<comment type="subunit">
    <text evidence="15">Predominantly monomer of isoform CD22-beta. Also found as heterodimer of isoform CD22-beta and a shorter isoform. Interacts with PTPN6/SHP-1, LYN, SYK, PIK3R1/PIK3R2 and PLCG1 upon phosphorylation. Interacts with GRB2, INPP5D and SHC1 upon phosphorylation. May form a complex with INPP5D/SHIP, GRB2 and SHC1.</text>
</comment>
<feature type="domain" description="Ig-like" evidence="18">
    <location>
        <begin position="409"/>
        <end position="490"/>
    </location>
</feature>
<keyword evidence="8" id="KW-1015">Disulfide bond</keyword>
<feature type="region of interest" description="Disordered" evidence="16">
    <location>
        <begin position="129"/>
        <end position="148"/>
    </location>
</feature>
<evidence type="ECO:0000256" key="4">
    <source>
        <dbReference type="ARBA" id="ARBA00022734"/>
    </source>
</evidence>
<dbReference type="GO" id="GO:0042609">
    <property type="term" value="F:CD4 receptor binding"/>
    <property type="evidence" value="ECO:0007669"/>
    <property type="project" value="TreeGrafter"/>
</dbReference>
<evidence type="ECO:0000256" key="17">
    <source>
        <dbReference type="SAM" id="SignalP"/>
    </source>
</evidence>
<dbReference type="InterPro" id="IPR007110">
    <property type="entry name" value="Ig-like_dom"/>
</dbReference>
<comment type="function">
    <text evidence="14">Most highly expressed siglec (sialic acid-binding immunoglobulin-like lectin) on B-cells that plays a role in various aspects of B-cell biology including differentiation, antigen presentation, and trafficking to bone marrow. Binds to alpha 2,6-linked sialic acid residues of surface molecules such as CD22 itself, CD45 and IgM in a cis configuration. Can also bind to ligands on other cells as an adhesion molecule in a trans configuration. Acts as an inhibitory coreceptor on the surface of B-cells and inhibits B-cell receptor induced signaling, characterized by inhibition of the calcium mobilization and cellular activation. Mechanistically, the immunoreceptor tyrosine-based inhibitory motif domain is phosphorylated by the Src kinase LYN, which in turn leads to the recruitment of the protein tyrosine phosphatase 1/PTPN6, leading to the negative regulation of BCR signaling. If this negative signaling from is of sufficient strength, apoptosis of the B-cell can be induced.</text>
</comment>
<dbReference type="Pfam" id="PF24518">
    <property type="entry name" value="Ig_CD22"/>
    <property type="match status" value="1"/>
</dbReference>
<dbReference type="GO" id="GO:0005769">
    <property type="term" value="C:early endosome"/>
    <property type="evidence" value="ECO:0007669"/>
    <property type="project" value="TreeGrafter"/>
</dbReference>
<dbReference type="GO" id="GO:0042113">
    <property type="term" value="P:B cell activation"/>
    <property type="evidence" value="ECO:0007669"/>
    <property type="project" value="TreeGrafter"/>
</dbReference>
<dbReference type="Pfam" id="PF08205">
    <property type="entry name" value="C2-set_2"/>
    <property type="match status" value="1"/>
</dbReference>
<evidence type="ECO:0000256" key="12">
    <source>
        <dbReference type="ARBA" id="ARBA00040106"/>
    </source>
</evidence>
<evidence type="ECO:0000256" key="6">
    <source>
        <dbReference type="ARBA" id="ARBA00022889"/>
    </source>
</evidence>
<dbReference type="Proteomes" id="UP000694403">
    <property type="component" value="Unplaced"/>
</dbReference>
<feature type="domain" description="Ig-like" evidence="18">
    <location>
        <begin position="137"/>
        <end position="227"/>
    </location>
</feature>
<dbReference type="PROSITE" id="PS50835">
    <property type="entry name" value="IG_LIKE"/>
    <property type="match status" value="6"/>
</dbReference>
<dbReference type="Ensembl" id="ENSCSRT00000009484.1">
    <property type="protein sequence ID" value="ENSCSRP00000009166.1"/>
    <property type="gene ID" value="ENSCSRG00000006781.1"/>
</dbReference>
<dbReference type="GO" id="GO:0019903">
    <property type="term" value="F:protein phosphatase binding"/>
    <property type="evidence" value="ECO:0007669"/>
    <property type="project" value="TreeGrafter"/>
</dbReference>
<dbReference type="PANTHER" id="PTHR46958:SF1">
    <property type="entry name" value="B-CELL RECEPTOR CD22"/>
    <property type="match status" value="1"/>
</dbReference>
<dbReference type="GO" id="GO:0055037">
    <property type="term" value="C:recycling endosome"/>
    <property type="evidence" value="ECO:0007669"/>
    <property type="project" value="TreeGrafter"/>
</dbReference>
<keyword evidence="20" id="KW-1185">Reference proteome</keyword>
<evidence type="ECO:0000256" key="8">
    <source>
        <dbReference type="ARBA" id="ARBA00023157"/>
    </source>
</evidence>
<dbReference type="SUPFAM" id="SSF48726">
    <property type="entry name" value="Immunoglobulin"/>
    <property type="match status" value="5"/>
</dbReference>
<dbReference type="GO" id="GO:0007155">
    <property type="term" value="P:cell adhesion"/>
    <property type="evidence" value="ECO:0007669"/>
    <property type="project" value="UniProtKB-KW"/>
</dbReference>
<dbReference type="InterPro" id="IPR056386">
    <property type="entry name" value="Ig_CD22"/>
</dbReference>
<keyword evidence="3 17" id="KW-0732">Signal</keyword>
<dbReference type="InterPro" id="IPR036179">
    <property type="entry name" value="Ig-like_dom_sf"/>
</dbReference>
<evidence type="ECO:0000313" key="20">
    <source>
        <dbReference type="Proteomes" id="UP000694403"/>
    </source>
</evidence>
<evidence type="ECO:0000256" key="1">
    <source>
        <dbReference type="ARBA" id="ARBA00004251"/>
    </source>
</evidence>
<dbReference type="InterPro" id="IPR003599">
    <property type="entry name" value="Ig_sub"/>
</dbReference>
<feature type="compositionally biased region" description="Basic residues" evidence="16">
    <location>
        <begin position="709"/>
        <end position="722"/>
    </location>
</feature>